<gene>
    <name evidence="1" type="ORF">KPL71_020986</name>
</gene>
<keyword evidence="2" id="KW-1185">Reference proteome</keyword>
<organism evidence="1 2">
    <name type="scientific">Citrus sinensis</name>
    <name type="common">Sweet orange</name>
    <name type="synonym">Citrus aurantium var. sinensis</name>
    <dbReference type="NCBI Taxonomy" id="2711"/>
    <lineage>
        <taxon>Eukaryota</taxon>
        <taxon>Viridiplantae</taxon>
        <taxon>Streptophyta</taxon>
        <taxon>Embryophyta</taxon>
        <taxon>Tracheophyta</taxon>
        <taxon>Spermatophyta</taxon>
        <taxon>Magnoliopsida</taxon>
        <taxon>eudicotyledons</taxon>
        <taxon>Gunneridae</taxon>
        <taxon>Pentapetalae</taxon>
        <taxon>rosids</taxon>
        <taxon>malvids</taxon>
        <taxon>Sapindales</taxon>
        <taxon>Rutaceae</taxon>
        <taxon>Aurantioideae</taxon>
        <taxon>Citrus</taxon>
    </lineage>
</organism>
<sequence>MGNVLGIQISCDALFSGCMNCARRNAAYVSQLEENLASLQTQLQKLIEAKNDVVVRVANAEQQQMRRLNKVQGWISRVGSVEAEVGELIRKSSEEIDKLCLGGYCSKNCQSSHKFGKKVSKMLQVVDILMGEGAFDVVAEKVPQPAVDERPLEPTIVGLESTLDKVWRCLEEVQVGIIGLYGRGGVGKTTLLTQINNKFIDTPNDFDVVIWVVVSKDIQLERIQEKIGERIGSFGNKSLEEKASDIFKILSKKKFLLLLDDVWERIDLVKVGVPFPTSENASKVVFTTRFVDVCSLMGAQKKFKIECLRDKEAWELFLEKVGEEPLVSHPDIPMLAQAMAKECAGLPLALITIGRAMGSKNTPEEWRYAIEMLRRSASEFPGMGKEVYPLLKFSYDSLSSDVLRSCLLYCSLFPEDYQISKIELIECWIGEGFLNGFEGMGVYNQGYYVIGVLVQACLLEEVGTNFVKMHDVIRDMSLWIACEVEKEKENFLVSTGVQLSIAPEVRKWRDRRRISLLRNKIVALSETPTCPHLVTLFLAINKLDTITSNFFDFMPSLRVLNLSKNLSLKQLPSEISKLVSLQYLNLSETSIKELPNELKALTNLKCLNLEYACDLYRIPRQLISSFSDLRVLRMLDCGFTADPVPEDSVLFGGSEILVEELINLKHLDVLTVSLRSFCALQKLWSSPKLQSSTKSLQLRECKDSKSLNISYLADLKHLDKLDFAYCSNLEEFNYVELRTAREPYGFDSLQRVTIDCCKKLKEVTWLAFAPNLKFVHIERCYEMDEIISVWKLGEVPGLNPFAKLQCLRLQDLSNLEKIYWNALSFPDLLELFVSECPKLKKLPLDINSARERKIAIRGEQRWWNELKWEDQDTLRTFLPCFESI</sequence>
<protein>
    <submittedName>
        <fullName evidence="1">Disease resistance protein</fullName>
    </submittedName>
</protein>
<name>A0ACB8JC47_CITSI</name>
<accession>A0ACB8JC47</accession>
<evidence type="ECO:0000313" key="1">
    <source>
        <dbReference type="EMBL" id="KAH9715233.1"/>
    </source>
</evidence>
<reference evidence="2" key="1">
    <citation type="journal article" date="2023" name="Hortic. Res.">
        <title>A chromosome-level phased genome enabling allele-level studies in sweet orange: a case study on citrus Huanglongbing tolerance.</title>
        <authorList>
            <person name="Wu B."/>
            <person name="Yu Q."/>
            <person name="Deng Z."/>
            <person name="Duan Y."/>
            <person name="Luo F."/>
            <person name="Gmitter F. Jr."/>
        </authorList>
    </citation>
    <scope>NUCLEOTIDE SEQUENCE [LARGE SCALE GENOMIC DNA]</scope>
    <source>
        <strain evidence="2">cv. Valencia</strain>
    </source>
</reference>
<evidence type="ECO:0000313" key="2">
    <source>
        <dbReference type="Proteomes" id="UP000829398"/>
    </source>
</evidence>
<proteinExistence type="predicted"/>
<dbReference type="Proteomes" id="UP000829398">
    <property type="component" value="Chromosome 7"/>
</dbReference>
<comment type="caution">
    <text evidence="1">The sequence shown here is derived from an EMBL/GenBank/DDBJ whole genome shotgun (WGS) entry which is preliminary data.</text>
</comment>
<dbReference type="EMBL" id="CM039176">
    <property type="protein sequence ID" value="KAH9715233.1"/>
    <property type="molecule type" value="Genomic_DNA"/>
</dbReference>